<dbReference type="Gramene" id="AET4Gv20772900.3">
    <property type="protein sequence ID" value="AET4Gv20772900.3"/>
    <property type="gene ID" value="AET4Gv20772900"/>
</dbReference>
<reference evidence="3" key="5">
    <citation type="journal article" date="2021" name="G3 (Bethesda)">
        <title>Aegilops tauschii genome assembly Aet v5.0 features greater sequence contiguity and improved annotation.</title>
        <authorList>
            <person name="Wang L."/>
            <person name="Zhu T."/>
            <person name="Rodriguez J.C."/>
            <person name="Deal K.R."/>
            <person name="Dubcovsky J."/>
            <person name="McGuire P.E."/>
            <person name="Lux T."/>
            <person name="Spannagl M."/>
            <person name="Mayer K.F.X."/>
            <person name="Baldrich P."/>
            <person name="Meyers B.C."/>
            <person name="Huo N."/>
            <person name="Gu Y.Q."/>
            <person name="Zhou H."/>
            <person name="Devos K.M."/>
            <person name="Bennetzen J.L."/>
            <person name="Unver T."/>
            <person name="Budak H."/>
            <person name="Gulick P.J."/>
            <person name="Galiba G."/>
            <person name="Kalapos B."/>
            <person name="Nelson D.R."/>
            <person name="Li P."/>
            <person name="You F.M."/>
            <person name="Luo M.C."/>
            <person name="Dvorak J."/>
        </authorList>
    </citation>
    <scope>NUCLEOTIDE SEQUENCE [LARGE SCALE GENOMIC DNA]</scope>
    <source>
        <strain evidence="3">cv. AL8/78</strain>
    </source>
</reference>
<dbReference type="EnsemblPlants" id="AET4Gv20772900.3">
    <property type="protein sequence ID" value="AET4Gv20772900.3"/>
    <property type="gene ID" value="AET4Gv20772900"/>
</dbReference>
<name>A0A453J2A5_AEGTS</name>
<evidence type="ECO:0000256" key="1">
    <source>
        <dbReference type="SAM" id="SignalP"/>
    </source>
</evidence>
<feature type="signal peptide" evidence="1">
    <location>
        <begin position="1"/>
        <end position="41"/>
    </location>
</feature>
<feature type="domain" description="Expansin-like EG45" evidence="2">
    <location>
        <begin position="107"/>
        <end position="144"/>
    </location>
</feature>
<keyword evidence="4" id="KW-1185">Reference proteome</keyword>
<dbReference type="InterPro" id="IPR036908">
    <property type="entry name" value="RlpA-like_sf"/>
</dbReference>
<dbReference type="InterPro" id="IPR007112">
    <property type="entry name" value="Expansin/allergen_DPBB_dom"/>
</dbReference>
<dbReference type="AlphaFoldDB" id="A0A453J2A5"/>
<evidence type="ECO:0000313" key="3">
    <source>
        <dbReference type="EnsemblPlants" id="AET4Gv20772900.3"/>
    </source>
</evidence>
<evidence type="ECO:0000313" key="4">
    <source>
        <dbReference type="Proteomes" id="UP000015105"/>
    </source>
</evidence>
<dbReference type="SUPFAM" id="SSF50685">
    <property type="entry name" value="Barwin-like endoglucanases"/>
    <property type="match status" value="1"/>
</dbReference>
<dbReference type="PROSITE" id="PS50842">
    <property type="entry name" value="EXPANSIN_EG45"/>
    <property type="match status" value="1"/>
</dbReference>
<dbReference type="Gene3D" id="2.40.40.10">
    <property type="entry name" value="RlpA-like domain"/>
    <property type="match status" value="1"/>
</dbReference>
<keyword evidence="1" id="KW-0732">Signal</keyword>
<reference evidence="3" key="4">
    <citation type="submission" date="2019-03" db="UniProtKB">
        <authorList>
            <consortium name="EnsemblPlants"/>
        </authorList>
    </citation>
    <scope>IDENTIFICATION</scope>
</reference>
<reference evidence="4" key="2">
    <citation type="journal article" date="2017" name="Nat. Plants">
        <title>The Aegilops tauschii genome reveals multiple impacts of transposons.</title>
        <authorList>
            <person name="Zhao G."/>
            <person name="Zou C."/>
            <person name="Li K."/>
            <person name="Wang K."/>
            <person name="Li T."/>
            <person name="Gao L."/>
            <person name="Zhang X."/>
            <person name="Wang H."/>
            <person name="Yang Z."/>
            <person name="Liu X."/>
            <person name="Jiang W."/>
            <person name="Mao L."/>
            <person name="Kong X."/>
            <person name="Jiao Y."/>
            <person name="Jia J."/>
        </authorList>
    </citation>
    <scope>NUCLEOTIDE SEQUENCE [LARGE SCALE GENOMIC DNA]</scope>
    <source>
        <strain evidence="4">cv. AL8/78</strain>
    </source>
</reference>
<feature type="chain" id="PRO_5019098404" description="Expansin-like EG45 domain-containing protein" evidence="1">
    <location>
        <begin position="42"/>
        <end position="165"/>
    </location>
</feature>
<proteinExistence type="predicted"/>
<reference evidence="3" key="3">
    <citation type="journal article" date="2017" name="Nature">
        <title>Genome sequence of the progenitor of the wheat D genome Aegilops tauschii.</title>
        <authorList>
            <person name="Luo M.C."/>
            <person name="Gu Y.Q."/>
            <person name="Puiu D."/>
            <person name="Wang H."/>
            <person name="Twardziok S.O."/>
            <person name="Deal K.R."/>
            <person name="Huo N."/>
            <person name="Zhu T."/>
            <person name="Wang L."/>
            <person name="Wang Y."/>
            <person name="McGuire P.E."/>
            <person name="Liu S."/>
            <person name="Long H."/>
            <person name="Ramasamy R.K."/>
            <person name="Rodriguez J.C."/>
            <person name="Van S.L."/>
            <person name="Yuan L."/>
            <person name="Wang Z."/>
            <person name="Xia Z."/>
            <person name="Xiao L."/>
            <person name="Anderson O.D."/>
            <person name="Ouyang S."/>
            <person name="Liang Y."/>
            <person name="Zimin A.V."/>
            <person name="Pertea G."/>
            <person name="Qi P."/>
            <person name="Bennetzen J.L."/>
            <person name="Dai X."/>
            <person name="Dawson M.W."/>
            <person name="Muller H.G."/>
            <person name="Kugler K."/>
            <person name="Rivarola-Duarte L."/>
            <person name="Spannagl M."/>
            <person name="Mayer K.F.X."/>
            <person name="Lu F.H."/>
            <person name="Bevan M.W."/>
            <person name="Leroy P."/>
            <person name="Li P."/>
            <person name="You F.M."/>
            <person name="Sun Q."/>
            <person name="Liu Z."/>
            <person name="Lyons E."/>
            <person name="Wicker T."/>
            <person name="Salzberg S.L."/>
            <person name="Devos K.M."/>
            <person name="Dvorak J."/>
        </authorList>
    </citation>
    <scope>NUCLEOTIDE SEQUENCE [LARGE SCALE GENOMIC DNA]</scope>
    <source>
        <strain evidence="3">cv. AL8/78</strain>
    </source>
</reference>
<organism evidence="3 4">
    <name type="scientific">Aegilops tauschii subsp. strangulata</name>
    <name type="common">Goatgrass</name>
    <dbReference type="NCBI Taxonomy" id="200361"/>
    <lineage>
        <taxon>Eukaryota</taxon>
        <taxon>Viridiplantae</taxon>
        <taxon>Streptophyta</taxon>
        <taxon>Embryophyta</taxon>
        <taxon>Tracheophyta</taxon>
        <taxon>Spermatophyta</taxon>
        <taxon>Magnoliopsida</taxon>
        <taxon>Liliopsida</taxon>
        <taxon>Poales</taxon>
        <taxon>Poaceae</taxon>
        <taxon>BOP clade</taxon>
        <taxon>Pooideae</taxon>
        <taxon>Triticodae</taxon>
        <taxon>Triticeae</taxon>
        <taxon>Triticinae</taxon>
        <taxon>Aegilops</taxon>
    </lineage>
</organism>
<evidence type="ECO:0000259" key="2">
    <source>
        <dbReference type="PROSITE" id="PS50842"/>
    </source>
</evidence>
<dbReference type="Proteomes" id="UP000015105">
    <property type="component" value="Chromosome 4D"/>
</dbReference>
<protein>
    <recommendedName>
        <fullName evidence="2">Expansin-like EG45 domain-containing protein</fullName>
    </recommendedName>
</protein>
<reference evidence="4" key="1">
    <citation type="journal article" date="2014" name="Science">
        <title>Ancient hybridizations among the ancestral genomes of bread wheat.</title>
        <authorList>
            <consortium name="International Wheat Genome Sequencing Consortium,"/>
            <person name="Marcussen T."/>
            <person name="Sandve S.R."/>
            <person name="Heier L."/>
            <person name="Spannagl M."/>
            <person name="Pfeifer M."/>
            <person name="Jakobsen K.S."/>
            <person name="Wulff B.B."/>
            <person name="Steuernagel B."/>
            <person name="Mayer K.F."/>
            <person name="Olsen O.A."/>
        </authorList>
    </citation>
    <scope>NUCLEOTIDE SEQUENCE [LARGE SCALE GENOMIC DNA]</scope>
    <source>
        <strain evidence="4">cv. AL8/78</strain>
    </source>
</reference>
<accession>A0A453J2A5</accession>
<sequence length="165" mass="17228">GRKEKREKKMAVSVCPGASPSILLLPLLLLLLCSLPSLASACDRCARHSKAAYYTSSLTLAGTCPHPWMMDHGWIPPPALFLVSSCVVWVAEQVVVGSDWVCLLRAAGSCGYGTAAASFNGGLLAAAGPALYRGGVGCGACFQVATKKSCAQRLRLVFLLDSLAS</sequence>